<dbReference type="InterPro" id="IPR005790">
    <property type="entry name" value="DNA_polIII_delta"/>
</dbReference>
<dbReference type="SUPFAM" id="SSF48019">
    <property type="entry name" value="post-AAA+ oligomerization domain-like"/>
    <property type="match status" value="1"/>
</dbReference>
<dbReference type="OrthoDB" id="269621at2"/>
<dbReference type="RefSeq" id="WP_068141930.1">
    <property type="nucleotide sequence ID" value="NZ_CP042914.1"/>
</dbReference>
<evidence type="ECO:0000256" key="1">
    <source>
        <dbReference type="ARBA" id="ARBA00012417"/>
    </source>
</evidence>
<dbReference type="GO" id="GO:0003887">
    <property type="term" value="F:DNA-directed DNA polymerase activity"/>
    <property type="evidence" value="ECO:0007669"/>
    <property type="project" value="UniProtKB-KW"/>
</dbReference>
<evidence type="ECO:0000256" key="4">
    <source>
        <dbReference type="ARBA" id="ARBA00022705"/>
    </source>
</evidence>
<organism evidence="8 9">
    <name type="scientific">Roseimaritima ulvae</name>
    <dbReference type="NCBI Taxonomy" id="980254"/>
    <lineage>
        <taxon>Bacteria</taxon>
        <taxon>Pseudomonadati</taxon>
        <taxon>Planctomycetota</taxon>
        <taxon>Planctomycetia</taxon>
        <taxon>Pirellulales</taxon>
        <taxon>Pirellulaceae</taxon>
        <taxon>Roseimaritima</taxon>
    </lineage>
</organism>
<evidence type="ECO:0000256" key="3">
    <source>
        <dbReference type="ARBA" id="ARBA00022695"/>
    </source>
</evidence>
<comment type="similarity">
    <text evidence="6">Belongs to the DNA polymerase HolA subunit family.</text>
</comment>
<evidence type="ECO:0000256" key="6">
    <source>
        <dbReference type="ARBA" id="ARBA00034754"/>
    </source>
</evidence>
<evidence type="ECO:0000256" key="2">
    <source>
        <dbReference type="ARBA" id="ARBA00022679"/>
    </source>
</evidence>
<dbReference type="PANTHER" id="PTHR34388:SF1">
    <property type="entry name" value="DNA POLYMERASE III SUBUNIT DELTA"/>
    <property type="match status" value="1"/>
</dbReference>
<dbReference type="Gene3D" id="3.40.50.300">
    <property type="entry name" value="P-loop containing nucleotide triphosphate hydrolases"/>
    <property type="match status" value="1"/>
</dbReference>
<dbReference type="AlphaFoldDB" id="A0A5B9R0L7"/>
<comment type="catalytic activity">
    <reaction evidence="7">
        <text>DNA(n) + a 2'-deoxyribonucleoside 5'-triphosphate = DNA(n+1) + diphosphate</text>
        <dbReference type="Rhea" id="RHEA:22508"/>
        <dbReference type="Rhea" id="RHEA-COMP:17339"/>
        <dbReference type="Rhea" id="RHEA-COMP:17340"/>
        <dbReference type="ChEBI" id="CHEBI:33019"/>
        <dbReference type="ChEBI" id="CHEBI:61560"/>
        <dbReference type="ChEBI" id="CHEBI:173112"/>
        <dbReference type="EC" id="2.7.7.7"/>
    </reaction>
</comment>
<keyword evidence="4" id="KW-0235">DNA replication</keyword>
<evidence type="ECO:0000313" key="9">
    <source>
        <dbReference type="Proteomes" id="UP000325286"/>
    </source>
</evidence>
<dbReference type="PANTHER" id="PTHR34388">
    <property type="entry name" value="DNA POLYMERASE III SUBUNIT DELTA"/>
    <property type="match status" value="1"/>
</dbReference>
<dbReference type="GO" id="GO:0009360">
    <property type="term" value="C:DNA polymerase III complex"/>
    <property type="evidence" value="ECO:0007669"/>
    <property type="project" value="TreeGrafter"/>
</dbReference>
<reference evidence="8 9" key="1">
    <citation type="submission" date="2019-08" db="EMBL/GenBank/DDBJ databases">
        <title>Deep-cultivation of Planctomycetes and their phenomic and genomic characterization uncovers novel biology.</title>
        <authorList>
            <person name="Wiegand S."/>
            <person name="Jogler M."/>
            <person name="Boedeker C."/>
            <person name="Pinto D."/>
            <person name="Vollmers J."/>
            <person name="Rivas-Marin E."/>
            <person name="Kohn T."/>
            <person name="Peeters S.H."/>
            <person name="Heuer A."/>
            <person name="Rast P."/>
            <person name="Oberbeckmann S."/>
            <person name="Bunk B."/>
            <person name="Jeske O."/>
            <person name="Meyerdierks A."/>
            <person name="Storesund J.E."/>
            <person name="Kallscheuer N."/>
            <person name="Luecker S."/>
            <person name="Lage O.M."/>
            <person name="Pohl T."/>
            <person name="Merkel B.J."/>
            <person name="Hornburger P."/>
            <person name="Mueller R.-W."/>
            <person name="Bruemmer F."/>
            <person name="Labrenz M."/>
            <person name="Spormann A.M."/>
            <person name="Op den Camp H."/>
            <person name="Overmann J."/>
            <person name="Amann R."/>
            <person name="Jetten M.S.M."/>
            <person name="Mascher T."/>
            <person name="Medema M.H."/>
            <person name="Devos D.P."/>
            <person name="Kaster A.-K."/>
            <person name="Ovreas L."/>
            <person name="Rohde M."/>
            <person name="Galperin M.Y."/>
            <person name="Jogler C."/>
        </authorList>
    </citation>
    <scope>NUCLEOTIDE SEQUENCE [LARGE SCALE GENOMIC DNA]</scope>
    <source>
        <strain evidence="8 9">UC8</strain>
    </source>
</reference>
<sequence length="352" mass="38682">MPLLHAFDVLTDTKLDADSLPPAILLVGGDSTLRSWCRARLAGDQDVTEAEGDTAQWPDLRDDLCTASLFSFGERRTVVVRGGDALIKRYRSELEDYVAAPSTAGRLILEVESLASNTRLYKAADKQGWLVECKPPVLKSGRSTRPDHGRLRSFLTDFVAPRHQCKIKSGAADRLVDLIGDDAGMLDTEIAKLAVNLPVGGEITETLVDDVVAGWQGKTMWEIIDAAASGNAAVALQHVDRLLTSGQRPIALLPQLAWSLRRLGMATAAVDAAEQRGRRSGLSEAFKASGFRGRPQDMQQAEQQLKQLGRERGRRILPWLLEADLKLKGSHSSEGRDRWVLEELFLKLARNK</sequence>
<evidence type="ECO:0000256" key="5">
    <source>
        <dbReference type="ARBA" id="ARBA00022932"/>
    </source>
</evidence>
<protein>
    <recommendedName>
        <fullName evidence="1">DNA-directed DNA polymerase</fullName>
        <ecNumber evidence="1">2.7.7.7</ecNumber>
    </recommendedName>
</protein>
<dbReference type="KEGG" id="rul:UC8_53220"/>
<dbReference type="GO" id="GO:0006261">
    <property type="term" value="P:DNA-templated DNA replication"/>
    <property type="evidence" value="ECO:0007669"/>
    <property type="project" value="TreeGrafter"/>
</dbReference>
<evidence type="ECO:0000313" key="8">
    <source>
        <dbReference type="EMBL" id="QEG43275.1"/>
    </source>
</evidence>
<dbReference type="InterPro" id="IPR008921">
    <property type="entry name" value="DNA_pol3_clamp-load_cplx_C"/>
</dbReference>
<evidence type="ECO:0000256" key="7">
    <source>
        <dbReference type="ARBA" id="ARBA00049244"/>
    </source>
</evidence>
<dbReference type="EC" id="2.7.7.7" evidence="1"/>
<dbReference type="EMBL" id="CP042914">
    <property type="protein sequence ID" value="QEG43275.1"/>
    <property type="molecule type" value="Genomic_DNA"/>
</dbReference>
<dbReference type="InterPro" id="IPR027417">
    <property type="entry name" value="P-loop_NTPase"/>
</dbReference>
<keyword evidence="3" id="KW-0548">Nucleotidyltransferase</keyword>
<keyword evidence="5" id="KW-0239">DNA-directed DNA polymerase</keyword>
<dbReference type="Gene3D" id="1.10.8.60">
    <property type="match status" value="1"/>
</dbReference>
<keyword evidence="9" id="KW-1185">Reference proteome</keyword>
<dbReference type="Gene3D" id="1.20.272.10">
    <property type="match status" value="1"/>
</dbReference>
<accession>A0A5B9R0L7</accession>
<name>A0A5B9R0L7_9BACT</name>
<dbReference type="GO" id="GO:0003677">
    <property type="term" value="F:DNA binding"/>
    <property type="evidence" value="ECO:0007669"/>
    <property type="project" value="InterPro"/>
</dbReference>
<proteinExistence type="inferred from homology"/>
<keyword evidence="2" id="KW-0808">Transferase</keyword>
<gene>
    <name evidence="8" type="ORF">UC8_53220</name>
</gene>
<dbReference type="Proteomes" id="UP000325286">
    <property type="component" value="Chromosome"/>
</dbReference>
<dbReference type="NCBIfam" id="TIGR01128">
    <property type="entry name" value="holA"/>
    <property type="match status" value="1"/>
</dbReference>